<comment type="caution">
    <text evidence="1">The sequence shown here is derived from an EMBL/GenBank/DDBJ whole genome shotgun (WGS) entry which is preliminary data.</text>
</comment>
<dbReference type="Proteomes" id="UP001056120">
    <property type="component" value="Linkage Group LG27"/>
</dbReference>
<protein>
    <submittedName>
        <fullName evidence="1">Uncharacterized protein</fullName>
    </submittedName>
</protein>
<keyword evidence="2" id="KW-1185">Reference proteome</keyword>
<evidence type="ECO:0000313" key="1">
    <source>
        <dbReference type="EMBL" id="KAI3686251.1"/>
    </source>
</evidence>
<sequence>MGSEIQLVKLHPTNEITNSNTPLNTAAFKEEAFTTNYGVLSNLKARINDLLLNEADARGGSGGSSHQRITPQQGRSSWPRVTYFSMAQPPTAEVVEGSEGGSGAPIAPSTIGQTKINRRSLMIFFVMLSLQFVRGI</sequence>
<organism evidence="1 2">
    <name type="scientific">Smallanthus sonchifolius</name>
    <dbReference type="NCBI Taxonomy" id="185202"/>
    <lineage>
        <taxon>Eukaryota</taxon>
        <taxon>Viridiplantae</taxon>
        <taxon>Streptophyta</taxon>
        <taxon>Embryophyta</taxon>
        <taxon>Tracheophyta</taxon>
        <taxon>Spermatophyta</taxon>
        <taxon>Magnoliopsida</taxon>
        <taxon>eudicotyledons</taxon>
        <taxon>Gunneridae</taxon>
        <taxon>Pentapetalae</taxon>
        <taxon>asterids</taxon>
        <taxon>campanulids</taxon>
        <taxon>Asterales</taxon>
        <taxon>Asteraceae</taxon>
        <taxon>Asteroideae</taxon>
        <taxon>Heliantheae alliance</taxon>
        <taxon>Millerieae</taxon>
        <taxon>Smallanthus</taxon>
    </lineage>
</organism>
<name>A0ACB8YLX5_9ASTR</name>
<evidence type="ECO:0000313" key="2">
    <source>
        <dbReference type="Proteomes" id="UP001056120"/>
    </source>
</evidence>
<reference evidence="1 2" key="2">
    <citation type="journal article" date="2022" name="Mol. Ecol. Resour.">
        <title>The genomes of chicory, endive, great burdock and yacon provide insights into Asteraceae paleo-polyploidization history and plant inulin production.</title>
        <authorList>
            <person name="Fan W."/>
            <person name="Wang S."/>
            <person name="Wang H."/>
            <person name="Wang A."/>
            <person name="Jiang F."/>
            <person name="Liu H."/>
            <person name="Zhao H."/>
            <person name="Xu D."/>
            <person name="Zhang Y."/>
        </authorList>
    </citation>
    <scope>NUCLEOTIDE SEQUENCE [LARGE SCALE GENOMIC DNA]</scope>
    <source>
        <strain evidence="2">cv. Yunnan</strain>
        <tissue evidence="1">Leaves</tissue>
    </source>
</reference>
<reference evidence="2" key="1">
    <citation type="journal article" date="2022" name="Mol. Ecol. Resour.">
        <title>The genomes of chicory, endive, great burdock and yacon provide insights into Asteraceae palaeo-polyploidization history and plant inulin production.</title>
        <authorList>
            <person name="Fan W."/>
            <person name="Wang S."/>
            <person name="Wang H."/>
            <person name="Wang A."/>
            <person name="Jiang F."/>
            <person name="Liu H."/>
            <person name="Zhao H."/>
            <person name="Xu D."/>
            <person name="Zhang Y."/>
        </authorList>
    </citation>
    <scope>NUCLEOTIDE SEQUENCE [LARGE SCALE GENOMIC DNA]</scope>
    <source>
        <strain evidence="2">cv. Yunnan</strain>
    </source>
</reference>
<proteinExistence type="predicted"/>
<accession>A0ACB8YLX5</accession>
<gene>
    <name evidence="1" type="ORF">L1987_79925</name>
</gene>
<dbReference type="EMBL" id="CM042044">
    <property type="protein sequence ID" value="KAI3686251.1"/>
    <property type="molecule type" value="Genomic_DNA"/>
</dbReference>